<dbReference type="InterPro" id="IPR029044">
    <property type="entry name" value="Nucleotide-diphossugar_trans"/>
</dbReference>
<accession>A0A852V1B9</accession>
<evidence type="ECO:0000313" key="8">
    <source>
        <dbReference type="EMBL" id="NYF39605.1"/>
    </source>
</evidence>
<keyword evidence="4 8" id="KW-0808">Transferase</keyword>
<evidence type="ECO:0000259" key="7">
    <source>
        <dbReference type="Pfam" id="PF00535"/>
    </source>
</evidence>
<gene>
    <name evidence="8" type="ORF">HDA43_001764</name>
</gene>
<dbReference type="SUPFAM" id="SSF53448">
    <property type="entry name" value="Nucleotide-diphospho-sugar transferases"/>
    <property type="match status" value="1"/>
</dbReference>
<dbReference type="PANTHER" id="PTHR43179:SF12">
    <property type="entry name" value="GALACTOFURANOSYLTRANSFERASE GLFT2"/>
    <property type="match status" value="1"/>
</dbReference>
<comment type="caution">
    <text evidence="8">The sequence shown here is derived from an EMBL/GenBank/DDBJ whole genome shotgun (WGS) entry which is preliminary data.</text>
</comment>
<feature type="domain" description="Glycosyltransferase 2-like" evidence="7">
    <location>
        <begin position="28"/>
        <end position="137"/>
    </location>
</feature>
<dbReference type="PANTHER" id="PTHR43179">
    <property type="entry name" value="RHAMNOSYLTRANSFERASE WBBL"/>
    <property type="match status" value="1"/>
</dbReference>
<evidence type="ECO:0000256" key="2">
    <source>
        <dbReference type="ARBA" id="ARBA00006739"/>
    </source>
</evidence>
<comment type="similarity">
    <text evidence="2">Belongs to the glycosyltransferase 2 family.</text>
</comment>
<evidence type="ECO:0000256" key="5">
    <source>
        <dbReference type="SAM" id="Coils"/>
    </source>
</evidence>
<dbReference type="InterPro" id="IPR001173">
    <property type="entry name" value="Glyco_trans_2-like"/>
</dbReference>
<reference evidence="8 9" key="1">
    <citation type="submission" date="2020-07" db="EMBL/GenBank/DDBJ databases">
        <title>Sequencing the genomes of 1000 actinobacteria strains.</title>
        <authorList>
            <person name="Klenk H.-P."/>
        </authorList>
    </citation>
    <scope>NUCLEOTIDE SEQUENCE [LARGE SCALE GENOMIC DNA]</scope>
    <source>
        <strain evidence="8 9">DSM 45763</strain>
    </source>
</reference>
<keyword evidence="9" id="KW-1185">Reference proteome</keyword>
<dbReference type="RefSeq" id="WP_179819239.1">
    <property type="nucleotide sequence ID" value="NZ_JACCCO010000001.1"/>
</dbReference>
<sequence length="619" mass="65952">MTARIPGNDHRVLTPPELGAWTPSLRVSVVVPAYGGQDKLDLVLAGLAGQSYPAELTEVIVVDNGSDPPLRLPALRPPGTRLITCPVPGRAHARNAGLAAATGDVIHWLDSDVVLDRRSIEAHMRWHHAAPYLVVTGYLRFTPAELPAPEAVAAAGDLAELFEPAEPHAWLVDLIERTGGLTDNPHRAFSLHVGGATSVGAALLTAAGPMDTDLILGQDTEMGYRLAQAGAVFVPEPLSRAFHLGPTMRMRGKAPIDRVSHAFVADRIPSYRWLRSHPARQWKVPYLEVVVEAGGRAGYDEVRATVDAVLAGTLPDVAVTVVGPWDRVAAEGRAPLRNPDLETALVRGHYAHEGRVRFALAAPGAARVTVPYPGEAAGERRPEGERGSVTAAPYRLRLPAGWTPGEDTLARLLDLAVEGEYGLVSVLLAEEAGNAGTPGNAEDAEDPGNADGAEGAEKAGDTGDAGGAANEGDAGDAGLVTARLERTAAFARAAIVAGEGEDLDDAVDDVFGVLWVDGETHGFTAGPRQITGRRSAYRDRTEARAEADRLAKEAERLRGEVARWKEESGRWRRNAVELRREVGGLRKELAAARKELAAARKVMQLGLLSSVRRAITRRR</sequence>
<evidence type="ECO:0000313" key="9">
    <source>
        <dbReference type="Proteomes" id="UP000576393"/>
    </source>
</evidence>
<keyword evidence="5" id="KW-0175">Coiled coil</keyword>
<dbReference type="AlphaFoldDB" id="A0A852V1B9"/>
<proteinExistence type="inferred from homology"/>
<organism evidence="8 9">
    <name type="scientific">Streptosporangium sandarakinum</name>
    <dbReference type="NCBI Taxonomy" id="1260955"/>
    <lineage>
        <taxon>Bacteria</taxon>
        <taxon>Bacillati</taxon>
        <taxon>Actinomycetota</taxon>
        <taxon>Actinomycetes</taxon>
        <taxon>Streptosporangiales</taxon>
        <taxon>Streptosporangiaceae</taxon>
        <taxon>Streptosporangium</taxon>
    </lineage>
</organism>
<protein>
    <submittedName>
        <fullName evidence="8">Glycosyltransferase involved in cell wall biosynthesis</fullName>
    </submittedName>
</protein>
<dbReference type="Pfam" id="PF00535">
    <property type="entry name" value="Glycos_transf_2"/>
    <property type="match status" value="1"/>
</dbReference>
<dbReference type="GO" id="GO:0016757">
    <property type="term" value="F:glycosyltransferase activity"/>
    <property type="evidence" value="ECO:0007669"/>
    <property type="project" value="UniProtKB-KW"/>
</dbReference>
<name>A0A852V1B9_9ACTN</name>
<dbReference type="EMBL" id="JACCCO010000001">
    <property type="protein sequence ID" value="NYF39605.1"/>
    <property type="molecule type" value="Genomic_DNA"/>
</dbReference>
<dbReference type="Proteomes" id="UP000576393">
    <property type="component" value="Unassembled WGS sequence"/>
</dbReference>
<evidence type="ECO:0000256" key="1">
    <source>
        <dbReference type="ARBA" id="ARBA00004776"/>
    </source>
</evidence>
<dbReference type="CDD" id="cd00761">
    <property type="entry name" value="Glyco_tranf_GTA_type"/>
    <property type="match status" value="1"/>
</dbReference>
<dbReference type="Gene3D" id="3.90.550.10">
    <property type="entry name" value="Spore Coat Polysaccharide Biosynthesis Protein SpsA, Chain A"/>
    <property type="match status" value="1"/>
</dbReference>
<evidence type="ECO:0000256" key="4">
    <source>
        <dbReference type="ARBA" id="ARBA00022679"/>
    </source>
</evidence>
<feature type="region of interest" description="Disordered" evidence="6">
    <location>
        <begin position="434"/>
        <end position="473"/>
    </location>
</feature>
<evidence type="ECO:0000256" key="3">
    <source>
        <dbReference type="ARBA" id="ARBA00022676"/>
    </source>
</evidence>
<evidence type="ECO:0000256" key="6">
    <source>
        <dbReference type="SAM" id="MobiDB-lite"/>
    </source>
</evidence>
<feature type="coiled-coil region" evidence="5">
    <location>
        <begin position="533"/>
        <end position="602"/>
    </location>
</feature>
<comment type="pathway">
    <text evidence="1">Cell wall biogenesis; cell wall polysaccharide biosynthesis.</text>
</comment>
<keyword evidence="3" id="KW-0328">Glycosyltransferase</keyword>